<name>A0AAW6LRX2_RHOSG</name>
<proteinExistence type="predicted"/>
<feature type="chain" id="PRO_5043510126" description="DUF2793 domain-containing protein" evidence="1">
    <location>
        <begin position="31"/>
        <end position="126"/>
    </location>
</feature>
<gene>
    <name evidence="2" type="ORF">PXH69_28695</name>
</gene>
<dbReference type="RefSeq" id="WP_275232677.1">
    <property type="nucleotide sequence ID" value="NZ_JARDXE010000023.1"/>
</dbReference>
<keyword evidence="1" id="KW-0732">Signal</keyword>
<protein>
    <recommendedName>
        <fullName evidence="4">DUF2793 domain-containing protein</fullName>
    </recommendedName>
</protein>
<comment type="caution">
    <text evidence="2">The sequence shown here is derived from an EMBL/GenBank/DDBJ whole genome shotgun (WGS) entry which is preliminary data.</text>
</comment>
<organism evidence="2 3">
    <name type="scientific">Rhodococcus qingshengii</name>
    <dbReference type="NCBI Taxonomy" id="334542"/>
    <lineage>
        <taxon>Bacteria</taxon>
        <taxon>Bacillati</taxon>
        <taxon>Actinomycetota</taxon>
        <taxon>Actinomycetes</taxon>
        <taxon>Mycobacteriales</taxon>
        <taxon>Nocardiaceae</taxon>
        <taxon>Rhodococcus</taxon>
        <taxon>Rhodococcus erythropolis group</taxon>
    </lineage>
</organism>
<evidence type="ECO:0008006" key="4">
    <source>
        <dbReference type="Google" id="ProtNLM"/>
    </source>
</evidence>
<feature type="signal peptide" evidence="1">
    <location>
        <begin position="1"/>
        <end position="30"/>
    </location>
</feature>
<evidence type="ECO:0000256" key="1">
    <source>
        <dbReference type="SAM" id="SignalP"/>
    </source>
</evidence>
<reference evidence="2" key="1">
    <citation type="submission" date="2023-02" db="EMBL/GenBank/DDBJ databases">
        <title>A novel hydrolase synthesized by Rhodococcus erythropolis HQ is responsible for the detoxification of Zearalenone.</title>
        <authorList>
            <person name="Hu J."/>
            <person name="Xu J."/>
        </authorList>
    </citation>
    <scope>NUCLEOTIDE SEQUENCE</scope>
    <source>
        <strain evidence="2">HQ</strain>
    </source>
</reference>
<accession>A0AAW6LRX2</accession>
<evidence type="ECO:0000313" key="2">
    <source>
        <dbReference type="EMBL" id="MDE8648956.1"/>
    </source>
</evidence>
<dbReference type="EMBL" id="JARDXE010000023">
    <property type="protein sequence ID" value="MDE8648956.1"/>
    <property type="molecule type" value="Genomic_DNA"/>
</dbReference>
<evidence type="ECO:0000313" key="3">
    <source>
        <dbReference type="Proteomes" id="UP001217325"/>
    </source>
</evidence>
<dbReference type="Proteomes" id="UP001217325">
    <property type="component" value="Unassembled WGS sequence"/>
</dbReference>
<sequence length="126" mass="12716">MNRTHKILASLAIPTAAGAFAIVGAGSASAATPVSGNGYVGIILDHNETVVASQINAGNLINLAFGDAWTVGLPDDSIWSTGGGWTPVTGDQLFDEAASHPDGTVGIHLVDPATNLGNIFYAGSGW</sequence>
<dbReference type="AlphaFoldDB" id="A0AAW6LRX2"/>